<evidence type="ECO:0000313" key="2">
    <source>
        <dbReference type="EMBL" id="CAH0045353.1"/>
    </source>
</evidence>
<evidence type="ECO:0000256" key="1">
    <source>
        <dbReference type="SAM" id="MobiDB-lite"/>
    </source>
</evidence>
<sequence length="322" mass="32797">MRSQHLLYSLAASASLFGTGDAKKRCRPKTSSSLSASTTDTPVISSTTPTPVASPSTTPGFSSSESLTVIISSTSSTPEPTIITPSSTPSSSTTPSSTSTEAASSTPSSSTSIETPSSTPSSTSTAASTSAASSSVSTDTPSATPSSTSSEVQISSTPTSDLPASTTSSLPPALATFSLRSANSDLTAANDQTLKTRPNYNGSGFLAYLTTSASLASYYSENPLTLEPVTNRLMIDGAVGQYAWTQTSTNGVYFGYASNVNSPSRSFIKCDTARQGQPLKCQAEGTSSTVFKVPRLATASISLMILPDQAATGYAPVDLIAS</sequence>
<feature type="compositionally biased region" description="Low complexity" evidence="1">
    <location>
        <begin position="30"/>
        <end position="157"/>
    </location>
</feature>
<dbReference type="EMBL" id="CABFOC020000011">
    <property type="protein sequence ID" value="CAH0045353.1"/>
    <property type="molecule type" value="Genomic_DNA"/>
</dbReference>
<dbReference type="Proteomes" id="UP000775872">
    <property type="component" value="Unassembled WGS sequence"/>
</dbReference>
<organism evidence="2 3">
    <name type="scientific">Clonostachys solani</name>
    <dbReference type="NCBI Taxonomy" id="160281"/>
    <lineage>
        <taxon>Eukaryota</taxon>
        <taxon>Fungi</taxon>
        <taxon>Dikarya</taxon>
        <taxon>Ascomycota</taxon>
        <taxon>Pezizomycotina</taxon>
        <taxon>Sordariomycetes</taxon>
        <taxon>Hypocreomycetidae</taxon>
        <taxon>Hypocreales</taxon>
        <taxon>Bionectriaceae</taxon>
        <taxon>Clonostachys</taxon>
    </lineage>
</organism>
<protein>
    <submittedName>
        <fullName evidence="2">Uncharacterized protein</fullName>
    </submittedName>
</protein>
<accession>A0A9N9W5L1</accession>
<proteinExistence type="predicted"/>
<evidence type="ECO:0000313" key="3">
    <source>
        <dbReference type="Proteomes" id="UP000775872"/>
    </source>
</evidence>
<reference evidence="2 3" key="2">
    <citation type="submission" date="2021-10" db="EMBL/GenBank/DDBJ databases">
        <authorList>
            <person name="Piombo E."/>
        </authorList>
    </citation>
    <scope>NUCLEOTIDE SEQUENCE [LARGE SCALE GENOMIC DNA]</scope>
</reference>
<keyword evidence="3" id="KW-1185">Reference proteome</keyword>
<gene>
    <name evidence="2" type="ORF">CSOL1703_00011102</name>
</gene>
<dbReference type="AlphaFoldDB" id="A0A9N9W5L1"/>
<comment type="caution">
    <text evidence="2">The sequence shown here is derived from an EMBL/GenBank/DDBJ whole genome shotgun (WGS) entry which is preliminary data.</text>
</comment>
<feature type="region of interest" description="Disordered" evidence="1">
    <location>
        <begin position="19"/>
        <end position="169"/>
    </location>
</feature>
<reference evidence="3" key="1">
    <citation type="submission" date="2019-06" db="EMBL/GenBank/DDBJ databases">
        <authorList>
            <person name="Broberg M."/>
        </authorList>
    </citation>
    <scope>NUCLEOTIDE SEQUENCE [LARGE SCALE GENOMIC DNA]</scope>
</reference>
<name>A0A9N9W5L1_9HYPO</name>
<feature type="compositionally biased region" description="Polar residues" evidence="1">
    <location>
        <begin position="158"/>
        <end position="169"/>
    </location>
</feature>
<dbReference type="OrthoDB" id="5095207at2759"/>